<keyword evidence="6" id="KW-0408">Iron</keyword>
<feature type="chain" id="PRO_5024337319" evidence="13">
    <location>
        <begin position="24"/>
        <end position="777"/>
    </location>
</feature>
<feature type="domain" description="TonB-dependent receptor-like beta-barrel" evidence="14">
    <location>
        <begin position="296"/>
        <end position="745"/>
    </location>
</feature>
<evidence type="ECO:0000256" key="6">
    <source>
        <dbReference type="ARBA" id="ARBA00023004"/>
    </source>
</evidence>
<evidence type="ECO:0000313" key="17">
    <source>
        <dbReference type="Proteomes" id="UP000306196"/>
    </source>
</evidence>
<keyword evidence="5 11" id="KW-0812">Transmembrane</keyword>
<protein>
    <submittedName>
        <fullName evidence="16">TonB-dependent receptor</fullName>
    </submittedName>
</protein>
<keyword evidence="8 12" id="KW-0798">TonB box</keyword>
<dbReference type="AlphaFoldDB" id="A0A5R8KAZ0"/>
<dbReference type="PANTHER" id="PTHR32552">
    <property type="entry name" value="FERRICHROME IRON RECEPTOR-RELATED"/>
    <property type="match status" value="1"/>
</dbReference>
<dbReference type="GO" id="GO:0006826">
    <property type="term" value="P:iron ion transport"/>
    <property type="evidence" value="ECO:0007669"/>
    <property type="project" value="UniProtKB-KW"/>
</dbReference>
<keyword evidence="4" id="KW-0410">Iron transport</keyword>
<reference evidence="16 17" key="1">
    <citation type="submission" date="2019-05" db="EMBL/GenBank/DDBJ databases">
        <title>Verrucobacter flavum gen. nov., sp. nov. a new member of the family Verrucomicrobiaceae.</title>
        <authorList>
            <person name="Szuroczki S."/>
            <person name="Abbaszade G."/>
            <person name="Szabo A."/>
            <person name="Felfoldi T."/>
            <person name="Schumann P."/>
            <person name="Boka K."/>
            <person name="Keki Z."/>
            <person name="Toumi M."/>
            <person name="Toth E."/>
        </authorList>
    </citation>
    <scope>NUCLEOTIDE SEQUENCE [LARGE SCALE GENOMIC DNA]</scope>
    <source>
        <strain evidence="16 17">MG-N-17</strain>
    </source>
</reference>
<keyword evidence="3 11" id="KW-1134">Transmembrane beta strand</keyword>
<evidence type="ECO:0000256" key="13">
    <source>
        <dbReference type="SAM" id="SignalP"/>
    </source>
</evidence>
<evidence type="ECO:0000256" key="10">
    <source>
        <dbReference type="ARBA" id="ARBA00023237"/>
    </source>
</evidence>
<dbReference type="InterPro" id="IPR000531">
    <property type="entry name" value="Beta-barrel_TonB"/>
</dbReference>
<keyword evidence="10 11" id="KW-0998">Cell outer membrane</keyword>
<dbReference type="SUPFAM" id="SSF56935">
    <property type="entry name" value="Porins"/>
    <property type="match status" value="1"/>
</dbReference>
<evidence type="ECO:0000256" key="2">
    <source>
        <dbReference type="ARBA" id="ARBA00022448"/>
    </source>
</evidence>
<dbReference type="OrthoDB" id="127311at2"/>
<keyword evidence="13" id="KW-0732">Signal</keyword>
<keyword evidence="7" id="KW-0406">Ion transport</keyword>
<evidence type="ECO:0000256" key="3">
    <source>
        <dbReference type="ARBA" id="ARBA00022452"/>
    </source>
</evidence>
<feature type="signal peptide" evidence="13">
    <location>
        <begin position="1"/>
        <end position="23"/>
    </location>
</feature>
<keyword evidence="17" id="KW-1185">Reference proteome</keyword>
<evidence type="ECO:0000256" key="4">
    <source>
        <dbReference type="ARBA" id="ARBA00022496"/>
    </source>
</evidence>
<dbReference type="InterPro" id="IPR036942">
    <property type="entry name" value="Beta-barrel_TonB_sf"/>
</dbReference>
<evidence type="ECO:0000259" key="14">
    <source>
        <dbReference type="Pfam" id="PF00593"/>
    </source>
</evidence>
<comment type="subcellular location">
    <subcellularLocation>
        <location evidence="1 11">Cell outer membrane</location>
        <topology evidence="1 11">Multi-pass membrane protein</topology>
    </subcellularLocation>
</comment>
<keyword evidence="16" id="KW-0675">Receptor</keyword>
<comment type="caution">
    <text evidence="16">The sequence shown here is derived from an EMBL/GenBank/DDBJ whole genome shotgun (WGS) entry which is preliminary data.</text>
</comment>
<dbReference type="GO" id="GO:0009279">
    <property type="term" value="C:cell outer membrane"/>
    <property type="evidence" value="ECO:0007669"/>
    <property type="project" value="UniProtKB-SubCell"/>
</dbReference>
<evidence type="ECO:0000259" key="15">
    <source>
        <dbReference type="Pfam" id="PF07715"/>
    </source>
</evidence>
<dbReference type="Proteomes" id="UP000306196">
    <property type="component" value="Unassembled WGS sequence"/>
</dbReference>
<accession>A0A5R8KAZ0</accession>
<dbReference type="EMBL" id="VAUV01000013">
    <property type="protein sequence ID" value="TLD69427.1"/>
    <property type="molecule type" value="Genomic_DNA"/>
</dbReference>
<dbReference type="Gene3D" id="2.40.170.20">
    <property type="entry name" value="TonB-dependent receptor, beta-barrel domain"/>
    <property type="match status" value="2"/>
</dbReference>
<dbReference type="InterPro" id="IPR039426">
    <property type="entry name" value="TonB-dep_rcpt-like"/>
</dbReference>
<evidence type="ECO:0000256" key="11">
    <source>
        <dbReference type="PROSITE-ProRule" id="PRU01360"/>
    </source>
</evidence>
<proteinExistence type="inferred from homology"/>
<evidence type="ECO:0000313" key="16">
    <source>
        <dbReference type="EMBL" id="TLD69427.1"/>
    </source>
</evidence>
<evidence type="ECO:0000256" key="7">
    <source>
        <dbReference type="ARBA" id="ARBA00023065"/>
    </source>
</evidence>
<evidence type="ECO:0000256" key="5">
    <source>
        <dbReference type="ARBA" id="ARBA00022692"/>
    </source>
</evidence>
<dbReference type="PANTHER" id="PTHR32552:SF81">
    <property type="entry name" value="TONB-DEPENDENT OUTER MEMBRANE RECEPTOR"/>
    <property type="match status" value="1"/>
</dbReference>
<evidence type="ECO:0000256" key="8">
    <source>
        <dbReference type="ARBA" id="ARBA00023077"/>
    </source>
</evidence>
<organism evidence="16 17">
    <name type="scientific">Phragmitibacter flavus</name>
    <dbReference type="NCBI Taxonomy" id="2576071"/>
    <lineage>
        <taxon>Bacteria</taxon>
        <taxon>Pseudomonadati</taxon>
        <taxon>Verrucomicrobiota</taxon>
        <taxon>Verrucomicrobiia</taxon>
        <taxon>Verrucomicrobiales</taxon>
        <taxon>Verrucomicrobiaceae</taxon>
        <taxon>Phragmitibacter</taxon>
    </lineage>
</organism>
<keyword evidence="2 11" id="KW-0813">Transport</keyword>
<feature type="domain" description="TonB-dependent receptor plug" evidence="15">
    <location>
        <begin position="48"/>
        <end position="154"/>
    </location>
</feature>
<evidence type="ECO:0000256" key="12">
    <source>
        <dbReference type="RuleBase" id="RU003357"/>
    </source>
</evidence>
<dbReference type="Pfam" id="PF00593">
    <property type="entry name" value="TonB_dep_Rec_b-barrel"/>
    <property type="match status" value="1"/>
</dbReference>
<evidence type="ECO:0000256" key="1">
    <source>
        <dbReference type="ARBA" id="ARBA00004571"/>
    </source>
</evidence>
<dbReference type="Pfam" id="PF07715">
    <property type="entry name" value="Plug"/>
    <property type="match status" value="1"/>
</dbReference>
<dbReference type="PROSITE" id="PS52016">
    <property type="entry name" value="TONB_DEPENDENT_REC_3"/>
    <property type="match status" value="1"/>
</dbReference>
<sequence>MRISAYITLGTVMLLGMTSEAMSQEETAKPQAGELMEVLVIGEALPDAQNQPVSASLLTEEDVVNFRIREPQDIVRLTPNQSATDSGSRSFGDVYSVRGLTNTVFFGAPATTVYVDDVPFGETFTYAQNLMAVNSVEVLRGPQPTVVGRNTYGGLINVRSLRPTNELKGALEYGFGSYEVHDAEGYLMGPIVNDVLHFRLGGQFDSRQGYLYNPVLNKRADDQEHWGLQGGLFWEPADGWEVSLTGGYDEFNDGAPRLTSLDRSDFYEVESDVDGAQHRTVDHQALRIAYESDSWRFLSVTSRRNFDLDPYLTDLDFTRDPFGSSVIKQDQEIWSQEFRFSSNDKNSPFQWNVGAYGSTSEINGTGLRNIFTQQQTITQTDITTETAAGLREAIAAQLPFPIPFTLRVPRVVLTSVSESDIAIQQVTTHRIEEDALAFFTGGSWSGWEPLTLHGGLRFDWVRRKMVRDKTSDTDVVTVTNFEPLGTINAVADLGFFGAMPFEAPLPTPETLVTLTKIAERSPRQEFENEWVHVTPTVGIDMKLNDDMMIYAKSTYAFKPGGFSAYVDDARFVEFDDERLWATEVGLKTQWLDGRVVANVAAFYHDIENYQVERSIGVTDYAVFNAAEARTYGIEVESRVELLPQLDFLGSFGWAHARLTDYEDPVTGRSLDGNTPPFVPEFDAALALDLHLDAGFFVRVEYLILGETWFDDFNRDEFRQGSFGLVNAAVGWRAQNWSIALYGTNLAEEEYYSNMNTDVRTGAPGAPQEFGVRVGVTF</sequence>
<name>A0A5R8KAZ0_9BACT</name>
<dbReference type="InterPro" id="IPR012910">
    <property type="entry name" value="Plug_dom"/>
</dbReference>
<keyword evidence="9 11" id="KW-0472">Membrane</keyword>
<gene>
    <name evidence="16" type="ORF">FEM03_17435</name>
</gene>
<evidence type="ECO:0000256" key="9">
    <source>
        <dbReference type="ARBA" id="ARBA00023136"/>
    </source>
</evidence>
<comment type="similarity">
    <text evidence="11 12">Belongs to the TonB-dependent receptor family.</text>
</comment>